<feature type="compositionally biased region" description="Polar residues" evidence="1">
    <location>
        <begin position="73"/>
        <end position="84"/>
    </location>
</feature>
<feature type="region of interest" description="Disordered" evidence="1">
    <location>
        <begin position="863"/>
        <end position="982"/>
    </location>
</feature>
<feature type="compositionally biased region" description="Polar residues" evidence="1">
    <location>
        <begin position="754"/>
        <end position="771"/>
    </location>
</feature>
<feature type="compositionally biased region" description="Low complexity" evidence="1">
    <location>
        <begin position="91"/>
        <end position="101"/>
    </location>
</feature>
<feature type="compositionally biased region" description="Polar residues" evidence="1">
    <location>
        <begin position="668"/>
        <end position="686"/>
    </location>
</feature>
<evidence type="ECO:0000313" key="2">
    <source>
        <dbReference type="EMBL" id="KAJ3114544.1"/>
    </source>
</evidence>
<feature type="compositionally biased region" description="Low complexity" evidence="1">
    <location>
        <begin position="132"/>
        <end position="143"/>
    </location>
</feature>
<reference evidence="2" key="1">
    <citation type="submission" date="2020-05" db="EMBL/GenBank/DDBJ databases">
        <title>Phylogenomic resolution of chytrid fungi.</title>
        <authorList>
            <person name="Stajich J.E."/>
            <person name="Amses K."/>
            <person name="Simmons R."/>
            <person name="Seto K."/>
            <person name="Myers J."/>
            <person name="Bonds A."/>
            <person name="Quandt C.A."/>
            <person name="Barry K."/>
            <person name="Liu P."/>
            <person name="Grigoriev I."/>
            <person name="Longcore J.E."/>
            <person name="James T.Y."/>
        </authorList>
    </citation>
    <scope>NUCLEOTIDE SEQUENCE</scope>
    <source>
        <strain evidence="2">JEL0513</strain>
    </source>
</reference>
<comment type="caution">
    <text evidence="2">The sequence shown here is derived from an EMBL/GenBank/DDBJ whole genome shotgun (WGS) entry which is preliminary data.</text>
</comment>
<accession>A0AAD5SWX3</accession>
<feature type="compositionally biased region" description="Basic and acidic residues" evidence="1">
    <location>
        <begin position="498"/>
        <end position="529"/>
    </location>
</feature>
<evidence type="ECO:0000313" key="3">
    <source>
        <dbReference type="Proteomes" id="UP001211907"/>
    </source>
</evidence>
<feature type="compositionally biased region" description="Low complexity" evidence="1">
    <location>
        <begin position="192"/>
        <end position="212"/>
    </location>
</feature>
<name>A0AAD5SWX3_9FUNG</name>
<feature type="compositionally biased region" description="Polar residues" evidence="1">
    <location>
        <begin position="102"/>
        <end position="113"/>
    </location>
</feature>
<feature type="compositionally biased region" description="Polar residues" evidence="1">
    <location>
        <begin position="701"/>
        <end position="711"/>
    </location>
</feature>
<feature type="non-terminal residue" evidence="2">
    <location>
        <position position="1"/>
    </location>
</feature>
<gene>
    <name evidence="2" type="ORF">HK100_001628</name>
</gene>
<feature type="compositionally biased region" description="Low complexity" evidence="1">
    <location>
        <begin position="863"/>
        <end position="876"/>
    </location>
</feature>
<sequence length="982" mass="105956">KQVAVESAIEKKAGKTVTRQQQLQQQQQQLKLKASKTLINEDSDSMQKKSDKIKGDIAVIDEISRPSKKKASPTDTMTTKSKFATSKRKQPAVTAAAVAQTSDSEGSIASTISKKPVSYPQKKPTLPAVATESEANSNAYSSEYDSHYKYDDDDEEEKRGRGRSRSRGHSVFRQNSQSKSPVRHGNFKKTSAATENAAKKGGAGGLATTSKAPAGSQSRDFESDDNTLNINKGGAVPSEKMANSKPQPSNPNVWQKKQIPIAATAQQNKERRETSSPAPLPTRNHENGESIKSGVFGDDSIYGDGDSNSDSNNDSDEDSRYGKNPAKEQPQRLKNTANTGQQQQQKQVSSPPLHAQNDRESRYSSVLGDDSVYGDRESDDNSDADSSYGATTAAAKNYAENAKQNPIFPISQLAATAGAAAALKNSDRMQTSKFTLPSRVLQQKRDDSVSPQQNNRESRYSSVFGDETVYGGRQNSNDDSDDSMLRKPKSLNPVATKNEGRLQQPEKKQQQQQKRKDSAPSIQNDRETRYSSVFGIDDGNSSEDSNSGKEPSVRKNTAGITKSPVPKREEHPQPQSQQRKVNPTGQQLQVNKLPQLHRRAESSDSEQDSGKDSEKDQPKPKQYQQYQHQQQSKKDTPAVAPRKRRSRSNKSNSSLASDNPPSLRRANLTETPPTNTRLSELSNSSLLVAPAPAAGGDTKSVILSGTVTPTESKPGVLRKLWRTVAGAPAATTPPIPGATAAGSTGVTRADSKKLQSGGSSRAASPTDNTSPVPRKPSLTQSSTSMRSSVASNPVRLSPPAPPATGIAGTTEQAKRGVLGWIFGKKPADTVTSTPQTKLPLAAPQQEIKGKMILDNEKTSVVFDASDASDANSDSNSEVYETANKTKPTRPSPPPAHTSAISKSLPQPQNRNPRVQRNEERNAGGSLGRRERRKPKPSTLSDSGEDLSDDGVTRKEQLVASQQQRAAATAGGGRADFRRERGY</sequence>
<dbReference type="Proteomes" id="UP001211907">
    <property type="component" value="Unassembled WGS sequence"/>
</dbReference>
<dbReference type="EMBL" id="JADGJH010001358">
    <property type="protein sequence ID" value="KAJ3114544.1"/>
    <property type="molecule type" value="Genomic_DNA"/>
</dbReference>
<proteinExistence type="predicted"/>
<feature type="compositionally biased region" description="Polar residues" evidence="1">
    <location>
        <begin position="898"/>
        <end position="914"/>
    </location>
</feature>
<feature type="compositionally biased region" description="Low complexity" evidence="1">
    <location>
        <begin position="297"/>
        <end position="312"/>
    </location>
</feature>
<feature type="compositionally biased region" description="Basic residues" evidence="1">
    <location>
        <begin position="160"/>
        <end position="170"/>
    </location>
</feature>
<feature type="compositionally biased region" description="Basic and acidic residues" evidence="1">
    <location>
        <begin position="45"/>
        <end position="55"/>
    </location>
</feature>
<feature type="region of interest" description="Disordered" evidence="1">
    <location>
        <begin position="36"/>
        <end position="389"/>
    </location>
</feature>
<feature type="compositionally biased region" description="Low complexity" evidence="1">
    <location>
        <begin position="777"/>
        <end position="791"/>
    </location>
</feature>
<organism evidence="2 3">
    <name type="scientific">Physocladia obscura</name>
    <dbReference type="NCBI Taxonomy" id="109957"/>
    <lineage>
        <taxon>Eukaryota</taxon>
        <taxon>Fungi</taxon>
        <taxon>Fungi incertae sedis</taxon>
        <taxon>Chytridiomycota</taxon>
        <taxon>Chytridiomycota incertae sedis</taxon>
        <taxon>Chytridiomycetes</taxon>
        <taxon>Chytridiales</taxon>
        <taxon>Chytriomycetaceae</taxon>
        <taxon>Physocladia</taxon>
    </lineage>
</organism>
<evidence type="ECO:0000256" key="1">
    <source>
        <dbReference type="SAM" id="MobiDB-lite"/>
    </source>
</evidence>
<feature type="compositionally biased region" description="Basic and acidic residues" evidence="1">
    <location>
        <begin position="598"/>
        <end position="619"/>
    </location>
</feature>
<feature type="region of interest" description="Disordered" evidence="1">
    <location>
        <begin position="422"/>
        <end position="811"/>
    </location>
</feature>
<feature type="compositionally biased region" description="Polar residues" evidence="1">
    <location>
        <begin position="573"/>
        <end position="592"/>
    </location>
</feature>
<protein>
    <submittedName>
        <fullName evidence="2">Uncharacterized protein</fullName>
    </submittedName>
</protein>
<keyword evidence="3" id="KW-1185">Reference proteome</keyword>
<feature type="compositionally biased region" description="Polar residues" evidence="1">
    <location>
        <begin position="244"/>
        <end position="255"/>
    </location>
</feature>
<feature type="region of interest" description="Disordered" evidence="1">
    <location>
        <begin position="1"/>
        <end position="20"/>
    </location>
</feature>
<feature type="compositionally biased region" description="Low complexity" evidence="1">
    <location>
        <begin position="620"/>
        <end position="630"/>
    </location>
</feature>
<feature type="compositionally biased region" description="Low complexity" evidence="1">
    <location>
        <begin position="959"/>
        <end position="968"/>
    </location>
</feature>
<feature type="compositionally biased region" description="Basic and acidic residues" evidence="1">
    <location>
        <begin position="318"/>
        <end position="331"/>
    </location>
</feature>
<dbReference type="AlphaFoldDB" id="A0AAD5SWX3"/>